<dbReference type="HAMAP" id="MF_01930">
    <property type="entry name" value="PurN"/>
    <property type="match status" value="1"/>
</dbReference>
<feature type="domain" description="Formyl transferase N-terminal" evidence="5">
    <location>
        <begin position="4"/>
        <end position="175"/>
    </location>
</feature>
<evidence type="ECO:0000256" key="2">
    <source>
        <dbReference type="ARBA" id="ARBA00012254"/>
    </source>
</evidence>
<dbReference type="InterPro" id="IPR004607">
    <property type="entry name" value="GART"/>
</dbReference>
<dbReference type="PANTHER" id="PTHR43369:SF2">
    <property type="entry name" value="PHOSPHORIBOSYLGLYCINAMIDE FORMYLTRANSFERASE"/>
    <property type="match status" value="1"/>
</dbReference>
<evidence type="ECO:0000256" key="4">
    <source>
        <dbReference type="ARBA" id="ARBA00022755"/>
    </source>
</evidence>
<comment type="pathway">
    <text evidence="1">Purine metabolism; IMP biosynthesis via de novo pathway; N(2)-formyl-N(1)-(5-phospho-D-ribosyl)glycinamide from N(1)-(5-phospho-D-ribosyl)glycinamide (10-formyl THF route): step 1/1.</text>
</comment>
<dbReference type="CDD" id="cd08645">
    <property type="entry name" value="FMT_core_GART"/>
    <property type="match status" value="1"/>
</dbReference>
<evidence type="ECO:0000256" key="1">
    <source>
        <dbReference type="ARBA" id="ARBA00005054"/>
    </source>
</evidence>
<protein>
    <recommendedName>
        <fullName evidence="2">phosphoribosylglycinamide formyltransferase 1</fullName>
        <ecNumber evidence="2">2.1.2.2</ecNumber>
    </recommendedName>
</protein>
<dbReference type="GO" id="GO:0004644">
    <property type="term" value="F:phosphoribosylglycinamide formyltransferase activity"/>
    <property type="evidence" value="ECO:0007669"/>
    <property type="project" value="UniProtKB-EC"/>
</dbReference>
<evidence type="ECO:0000313" key="6">
    <source>
        <dbReference type="EMBL" id="CAB5105974.1"/>
    </source>
</evidence>
<dbReference type="EMBL" id="CAFBRV010000011">
    <property type="protein sequence ID" value="CAB5105974.1"/>
    <property type="molecule type" value="Genomic_DNA"/>
</dbReference>
<name>A0A6J7VUP4_9ZZZZ</name>
<gene>
    <name evidence="6" type="ORF">UFOPK4410_00239</name>
</gene>
<dbReference type="EC" id="2.1.2.2" evidence="2"/>
<sequence length="187" mass="20079">MACRLVILASGTGSIAQAILDANDLDIEVVSIFSDQSASQVLERAKSAGIPSQCIPVGNSRELWNQEIIERTTAAKPDLVVSAGFMRILPPDFVNRFPTINIHPSLLPDFPGAHAVRDALAAGVTMTGSTVHWVDSGVDTGPIITQMQVPVLPNDDEATLHERIKKVERGLMVATIALILPTLEQHD</sequence>
<dbReference type="AlphaFoldDB" id="A0A6J7VUP4"/>
<dbReference type="GO" id="GO:0006189">
    <property type="term" value="P:'de novo' IMP biosynthetic process"/>
    <property type="evidence" value="ECO:0007669"/>
    <property type="project" value="InterPro"/>
</dbReference>
<dbReference type="InterPro" id="IPR002376">
    <property type="entry name" value="Formyl_transf_N"/>
</dbReference>
<accession>A0A6J7VUP4</accession>
<keyword evidence="3" id="KW-0808">Transferase</keyword>
<proteinExistence type="inferred from homology"/>
<keyword evidence="4" id="KW-0658">Purine biosynthesis</keyword>
<dbReference type="GO" id="GO:0005829">
    <property type="term" value="C:cytosol"/>
    <property type="evidence" value="ECO:0007669"/>
    <property type="project" value="TreeGrafter"/>
</dbReference>
<dbReference type="InterPro" id="IPR036477">
    <property type="entry name" value="Formyl_transf_N_sf"/>
</dbReference>
<dbReference type="Pfam" id="PF00551">
    <property type="entry name" value="Formyl_trans_N"/>
    <property type="match status" value="1"/>
</dbReference>
<evidence type="ECO:0000259" key="5">
    <source>
        <dbReference type="Pfam" id="PF00551"/>
    </source>
</evidence>
<evidence type="ECO:0000256" key="3">
    <source>
        <dbReference type="ARBA" id="ARBA00022679"/>
    </source>
</evidence>
<organism evidence="6">
    <name type="scientific">freshwater metagenome</name>
    <dbReference type="NCBI Taxonomy" id="449393"/>
    <lineage>
        <taxon>unclassified sequences</taxon>
        <taxon>metagenomes</taxon>
        <taxon>ecological metagenomes</taxon>
    </lineage>
</organism>
<reference evidence="6" key="1">
    <citation type="submission" date="2020-05" db="EMBL/GenBank/DDBJ databases">
        <authorList>
            <person name="Chiriac C."/>
            <person name="Salcher M."/>
            <person name="Ghai R."/>
            <person name="Kavagutti S V."/>
        </authorList>
    </citation>
    <scope>NUCLEOTIDE SEQUENCE</scope>
</reference>
<dbReference type="SUPFAM" id="SSF53328">
    <property type="entry name" value="Formyltransferase"/>
    <property type="match status" value="1"/>
</dbReference>
<dbReference type="NCBIfam" id="TIGR00639">
    <property type="entry name" value="PurN"/>
    <property type="match status" value="1"/>
</dbReference>
<dbReference type="Gene3D" id="3.40.50.170">
    <property type="entry name" value="Formyl transferase, N-terminal domain"/>
    <property type="match status" value="1"/>
</dbReference>
<dbReference type="PANTHER" id="PTHR43369">
    <property type="entry name" value="PHOSPHORIBOSYLGLYCINAMIDE FORMYLTRANSFERASE"/>
    <property type="match status" value="1"/>
</dbReference>